<dbReference type="EMBL" id="CAJZAG010000002">
    <property type="protein sequence ID" value="CAG9167063.1"/>
    <property type="molecule type" value="Genomic_DNA"/>
</dbReference>
<dbReference type="InterPro" id="IPR011251">
    <property type="entry name" value="Luciferase-like_dom"/>
</dbReference>
<organism evidence="7 8">
    <name type="scientific">Cupriavidus pampae</name>
    <dbReference type="NCBI Taxonomy" id="659251"/>
    <lineage>
        <taxon>Bacteria</taxon>
        <taxon>Pseudomonadati</taxon>
        <taxon>Pseudomonadota</taxon>
        <taxon>Betaproteobacteria</taxon>
        <taxon>Burkholderiales</taxon>
        <taxon>Burkholderiaceae</taxon>
        <taxon>Cupriavidus</taxon>
    </lineage>
</organism>
<dbReference type="PANTHER" id="PTHR30011:SF16">
    <property type="entry name" value="C2H2 FINGER DOMAIN TRANSCRIPTION FACTOR (EUROFUNG)-RELATED"/>
    <property type="match status" value="1"/>
</dbReference>
<dbReference type="PANTHER" id="PTHR30011">
    <property type="entry name" value="ALKANESULFONATE MONOOXYGENASE-RELATED"/>
    <property type="match status" value="1"/>
</dbReference>
<comment type="similarity">
    <text evidence="5">Belongs to the NtaA/SnaA/DszA monooxygenase family.</text>
</comment>
<accession>A0ABM8WI40</accession>
<evidence type="ECO:0000313" key="7">
    <source>
        <dbReference type="EMBL" id="CAG9167063.1"/>
    </source>
</evidence>
<evidence type="ECO:0000256" key="2">
    <source>
        <dbReference type="ARBA" id="ARBA00022643"/>
    </source>
</evidence>
<dbReference type="Gene3D" id="3.20.20.30">
    <property type="entry name" value="Luciferase-like domain"/>
    <property type="match status" value="1"/>
</dbReference>
<proteinExistence type="inferred from homology"/>
<sequence length="470" mass="51520">MSRQIRLNAFTMNCVVHLAPGQWTAENDRSVDYLKTGHWVELARLLERGLFDSLFLGDITGIYDVAGGSPEIALRTAAQVPMNDPAPLIPLLAHATEHLGFGVTLSVSYEHPYLLARRLTTLDHLSEGRVAWNIVTSYLDSGARSLGRDALAAHDARYDRADEYLDVCYALWEGSWEDGAVVRDRTTGVYADPARIHPVQHAGEHLRTDGVFQCEPSPQRTPLLFQAGGSDRGTRFAARHAECIFVGAPTAAGLRRTVDRLREALRQEGRDPASVRIFAMFTVIVDETEALAQARHDAYRARVSYDGALALLSGWTGIDLSRYAPDDTLAYVDTNAGQSALASFSKLDPSRTWTVRDAVEFVGIGGRGGVAVGDARQVADTLQAWMDETGIDGFNLASVEMPRTFEDIVTHLVPELQRRGVYKTAYEPGTLREKLGGESARLQAPHVGAAFRHQNDGHESDLRANDNPAS</sequence>
<reference evidence="7 8" key="1">
    <citation type="submission" date="2021-08" db="EMBL/GenBank/DDBJ databases">
        <authorList>
            <person name="Peeters C."/>
        </authorList>
    </citation>
    <scope>NUCLEOTIDE SEQUENCE [LARGE SCALE GENOMIC DNA]</scope>
    <source>
        <strain evidence="7 8">LMG 32289</strain>
    </source>
</reference>
<dbReference type="RefSeq" id="WP_223983405.1">
    <property type="nucleotide sequence ID" value="NZ_CAJZAG010000002.1"/>
</dbReference>
<dbReference type="PIRSF" id="PIRSF000337">
    <property type="entry name" value="NTA_MOA"/>
    <property type="match status" value="1"/>
</dbReference>
<dbReference type="NCBIfam" id="TIGR03860">
    <property type="entry name" value="FMN_nitrolo"/>
    <property type="match status" value="1"/>
</dbReference>
<keyword evidence="3 7" id="KW-0560">Oxidoreductase</keyword>
<evidence type="ECO:0000256" key="1">
    <source>
        <dbReference type="ARBA" id="ARBA00022630"/>
    </source>
</evidence>
<gene>
    <name evidence="7" type="primary">dmoA_2</name>
    <name evidence="7" type="ORF">LMG32289_01279</name>
</gene>
<feature type="domain" description="Luciferase-like" evidence="6">
    <location>
        <begin position="37"/>
        <end position="392"/>
    </location>
</feature>
<comment type="caution">
    <text evidence="7">The sequence shown here is derived from an EMBL/GenBank/DDBJ whole genome shotgun (WGS) entry which is preliminary data.</text>
</comment>
<protein>
    <submittedName>
        <fullName evidence="7">Dimethyl-sulfide monooxygenase</fullName>
        <ecNumber evidence="7">1.14.13.131</ecNumber>
    </submittedName>
</protein>
<dbReference type="Proteomes" id="UP000706525">
    <property type="component" value="Unassembled WGS sequence"/>
</dbReference>
<keyword evidence="8" id="KW-1185">Reference proteome</keyword>
<dbReference type="InterPro" id="IPR016215">
    <property type="entry name" value="NTA_MOA"/>
</dbReference>
<dbReference type="InterPro" id="IPR051260">
    <property type="entry name" value="Diverse_substr_monoxygenases"/>
</dbReference>
<dbReference type="EC" id="1.14.13.131" evidence="7"/>
<evidence type="ECO:0000259" key="6">
    <source>
        <dbReference type="Pfam" id="PF00296"/>
    </source>
</evidence>
<dbReference type="InterPro" id="IPR036661">
    <property type="entry name" value="Luciferase-like_sf"/>
</dbReference>
<dbReference type="GO" id="GO:0018633">
    <property type="term" value="F:dimethyl sulfide monooxygenase activity"/>
    <property type="evidence" value="ECO:0007669"/>
    <property type="project" value="UniProtKB-EC"/>
</dbReference>
<dbReference type="SUPFAM" id="SSF51679">
    <property type="entry name" value="Bacterial luciferase-like"/>
    <property type="match status" value="1"/>
</dbReference>
<evidence type="ECO:0000256" key="4">
    <source>
        <dbReference type="ARBA" id="ARBA00023033"/>
    </source>
</evidence>
<keyword evidence="4 7" id="KW-0503">Monooxygenase</keyword>
<evidence type="ECO:0000256" key="3">
    <source>
        <dbReference type="ARBA" id="ARBA00023002"/>
    </source>
</evidence>
<keyword evidence="1" id="KW-0285">Flavoprotein</keyword>
<dbReference type="Pfam" id="PF00296">
    <property type="entry name" value="Bac_luciferase"/>
    <property type="match status" value="1"/>
</dbReference>
<evidence type="ECO:0000313" key="8">
    <source>
        <dbReference type="Proteomes" id="UP000706525"/>
    </source>
</evidence>
<name>A0ABM8WI40_9BURK</name>
<evidence type="ECO:0000256" key="5">
    <source>
        <dbReference type="ARBA" id="ARBA00033748"/>
    </source>
</evidence>
<keyword evidence="2" id="KW-0288">FMN</keyword>